<dbReference type="InterPro" id="IPR022637">
    <property type="entry name" value="DNA_polIII_beta_cen"/>
</dbReference>
<keyword evidence="9" id="KW-0238">DNA-binding</keyword>
<evidence type="ECO:0000256" key="2">
    <source>
        <dbReference type="ARBA" id="ARBA00010752"/>
    </source>
</evidence>
<evidence type="ECO:0000256" key="9">
    <source>
        <dbReference type="ARBA" id="ARBA00023125"/>
    </source>
</evidence>
<dbReference type="PIRSF" id="PIRSF000804">
    <property type="entry name" value="DNA_pol_III_b"/>
    <property type="match status" value="1"/>
</dbReference>
<dbReference type="Pfam" id="PF02768">
    <property type="entry name" value="DNA_pol3_beta_3"/>
    <property type="match status" value="1"/>
</dbReference>
<proteinExistence type="inferred from homology"/>
<evidence type="ECO:0000256" key="10">
    <source>
        <dbReference type="PIRNR" id="PIRNR000804"/>
    </source>
</evidence>
<dbReference type="RefSeq" id="WP_248267533.1">
    <property type="nucleotide sequence ID" value="NZ_CP096034.1"/>
</dbReference>
<dbReference type="SUPFAM" id="SSF55979">
    <property type="entry name" value="DNA clamp"/>
    <property type="match status" value="3"/>
</dbReference>
<dbReference type="Gene3D" id="3.10.150.10">
    <property type="entry name" value="DNA Polymerase III, subunit A, domain 2"/>
    <property type="match status" value="1"/>
</dbReference>
<feature type="domain" description="DNA polymerase III beta sliding clamp central" evidence="12">
    <location>
        <begin position="137"/>
        <end position="254"/>
    </location>
</feature>
<feature type="domain" description="DNA polymerase III beta sliding clamp C-terminal" evidence="13">
    <location>
        <begin position="257"/>
        <end position="379"/>
    </location>
</feature>
<dbReference type="PANTHER" id="PTHR30478">
    <property type="entry name" value="DNA POLYMERASE III SUBUNIT BETA"/>
    <property type="match status" value="1"/>
</dbReference>
<keyword evidence="8 10" id="KW-0239">DNA-directed DNA polymerase</keyword>
<organism evidence="14 15">
    <name type="scientific">Gottfriedia acidiceleris</name>
    <dbReference type="NCBI Taxonomy" id="371036"/>
    <lineage>
        <taxon>Bacteria</taxon>
        <taxon>Bacillati</taxon>
        <taxon>Bacillota</taxon>
        <taxon>Bacilli</taxon>
        <taxon>Bacillales</taxon>
        <taxon>Bacillaceae</taxon>
        <taxon>Gottfriedia</taxon>
    </lineage>
</organism>
<evidence type="ECO:0000259" key="13">
    <source>
        <dbReference type="Pfam" id="PF02768"/>
    </source>
</evidence>
<evidence type="ECO:0000256" key="3">
    <source>
        <dbReference type="ARBA" id="ARBA00021035"/>
    </source>
</evidence>
<dbReference type="CDD" id="cd00140">
    <property type="entry name" value="beta_clamp"/>
    <property type="match status" value="1"/>
</dbReference>
<evidence type="ECO:0000256" key="4">
    <source>
        <dbReference type="ARBA" id="ARBA00022490"/>
    </source>
</evidence>
<dbReference type="InterPro" id="IPR046938">
    <property type="entry name" value="DNA_clamp_sf"/>
</dbReference>
<dbReference type="Proteomes" id="UP000830639">
    <property type="component" value="Chromosome"/>
</dbReference>
<evidence type="ECO:0000256" key="6">
    <source>
        <dbReference type="ARBA" id="ARBA00022695"/>
    </source>
</evidence>
<dbReference type="PANTHER" id="PTHR30478:SF0">
    <property type="entry name" value="BETA SLIDING CLAMP"/>
    <property type="match status" value="1"/>
</dbReference>
<gene>
    <name evidence="14" type="primary">dnaN</name>
    <name evidence="14" type="ORF">MY490_00010</name>
</gene>
<evidence type="ECO:0000259" key="12">
    <source>
        <dbReference type="Pfam" id="PF02767"/>
    </source>
</evidence>
<feature type="domain" description="DNA polymerase III beta sliding clamp N-terminal" evidence="11">
    <location>
        <begin position="1"/>
        <end position="127"/>
    </location>
</feature>
<keyword evidence="4 10" id="KW-0963">Cytoplasm</keyword>
<keyword evidence="7 10" id="KW-0235">DNA replication</keyword>
<keyword evidence="5 10" id="KW-0808">Transferase</keyword>
<keyword evidence="15" id="KW-1185">Reference proteome</keyword>
<protein>
    <recommendedName>
        <fullName evidence="3 10">Beta sliding clamp</fullName>
    </recommendedName>
</protein>
<evidence type="ECO:0000256" key="7">
    <source>
        <dbReference type="ARBA" id="ARBA00022705"/>
    </source>
</evidence>
<keyword evidence="6 10" id="KW-0548">Nucleotidyltransferase</keyword>
<dbReference type="InterPro" id="IPR001001">
    <property type="entry name" value="DNA_polIII_beta"/>
</dbReference>
<dbReference type="GO" id="GO:0003887">
    <property type="term" value="F:DNA-directed DNA polymerase activity"/>
    <property type="evidence" value="ECO:0007669"/>
    <property type="project" value="UniProtKB-EC"/>
</dbReference>
<evidence type="ECO:0000256" key="8">
    <source>
        <dbReference type="ARBA" id="ARBA00022932"/>
    </source>
</evidence>
<dbReference type="SMART" id="SM00480">
    <property type="entry name" value="POL3Bc"/>
    <property type="match status" value="1"/>
</dbReference>
<dbReference type="InterPro" id="IPR022634">
    <property type="entry name" value="DNA_polIII_beta_N"/>
</dbReference>
<dbReference type="Pfam" id="PF00712">
    <property type="entry name" value="DNA_pol3_beta"/>
    <property type="match status" value="1"/>
</dbReference>
<evidence type="ECO:0000259" key="11">
    <source>
        <dbReference type="Pfam" id="PF00712"/>
    </source>
</evidence>
<accession>A0ABY4JKK5</accession>
<name>A0ABY4JKK5_9BACI</name>
<evidence type="ECO:0000256" key="1">
    <source>
        <dbReference type="ARBA" id="ARBA00004496"/>
    </source>
</evidence>
<dbReference type="NCBIfam" id="TIGR00663">
    <property type="entry name" value="dnan"/>
    <property type="match status" value="1"/>
</dbReference>
<comment type="similarity">
    <text evidence="2 10">Belongs to the beta sliding clamp family.</text>
</comment>
<dbReference type="InterPro" id="IPR022635">
    <property type="entry name" value="DNA_polIII_beta_C"/>
</dbReference>
<dbReference type="Pfam" id="PF02767">
    <property type="entry name" value="DNA_pol3_beta_2"/>
    <property type="match status" value="1"/>
</dbReference>
<reference evidence="14 15" key="1">
    <citation type="submission" date="2022-04" db="EMBL/GenBank/DDBJ databases">
        <title>Mechanism of arsenic methylation and mitigation arsenic toxicity by Bacillus sp. LH14 from an Arsenic-Contaminated Paddy Soil.</title>
        <authorList>
            <person name="Wang D."/>
        </authorList>
    </citation>
    <scope>NUCLEOTIDE SEQUENCE [LARGE SCALE GENOMIC DNA]</scope>
    <source>
        <strain evidence="14 15">LH14</strain>
    </source>
</reference>
<sequence length="381" mass="42602">MKFTVQKDHLVKAVQEVMRAVSSRTTIPILTGIKLVVTNEGLTFTGSDSDISIESYLPTVVDDQQLVDVKRTGSIVLNARYFSDIVKKLPSDFVELESDNNYVTTIRAGKTEFSLNGFDSEEYPLLPQIEEHETISISADLLKFMIRQTVFAVSTSETRPILTGVNWKIENGDLTCIATDSHRLALRQAKIDGSSITSEFKASVVIPGKSLNELSKILDDNNEKVEIVLTEHQALFKTKHLLFFTRLLEGNYPDTSKLIPSESKTELTVMTKEFLQAIDRASLLAREGRNNVVHLETVGNSVVNVSSYSPEIGKVVDEIVCEDIKGEELKISFSAKYVMDALKAIESPEIYIQFTGAMRPFLIRTVNDSRTLQLILPVRTY</sequence>
<comment type="function">
    <text evidence="10">Confers DNA tethering and processivity to DNA polymerases and other proteins. Acts as a clamp, forming a ring around DNA (a reaction catalyzed by the clamp-loading complex) which diffuses in an ATP-independent manner freely and bidirectionally along dsDNA. Initially characterized for its ability to contact the catalytic subunit of DNA polymerase III (Pol III), a complex, multichain enzyme responsible for most of the replicative synthesis in bacteria; Pol III exhibits 3'-5' exonuclease proofreading activity. The beta chain is required for initiation of replication as well as for processivity of DNA replication.</text>
</comment>
<comment type="subunit">
    <text evidence="10">Forms a ring-shaped head-to-tail homodimer around DNA.</text>
</comment>
<evidence type="ECO:0000313" key="15">
    <source>
        <dbReference type="Proteomes" id="UP000830639"/>
    </source>
</evidence>
<evidence type="ECO:0000256" key="5">
    <source>
        <dbReference type="ARBA" id="ARBA00022679"/>
    </source>
</evidence>
<dbReference type="EMBL" id="CP096034">
    <property type="protein sequence ID" value="UPM54372.1"/>
    <property type="molecule type" value="Genomic_DNA"/>
</dbReference>
<comment type="subcellular location">
    <subcellularLocation>
        <location evidence="1 10">Cytoplasm</location>
    </subcellularLocation>
</comment>
<evidence type="ECO:0000313" key="14">
    <source>
        <dbReference type="EMBL" id="UPM54372.1"/>
    </source>
</evidence>
<dbReference type="Gene3D" id="3.70.10.10">
    <property type="match status" value="1"/>
</dbReference>